<proteinExistence type="predicted"/>
<gene>
    <name evidence="1" type="ORF">BcabD6B2_01990</name>
</gene>
<dbReference type="EMBL" id="BPLF01000001">
    <property type="protein sequence ID" value="GIX60764.1"/>
    <property type="molecule type" value="Genomic_DNA"/>
</dbReference>
<dbReference type="Proteomes" id="UP001497744">
    <property type="component" value="Unassembled WGS sequence"/>
</dbReference>
<accession>A0AAV4LPK0</accession>
<sequence length="586" mass="60868">MSKCDKCTKGLCLSPHAWKSGGMPSARSPAAFRRQYSPVNSQLAFRVSGSVELVPVDLVHEGVPRVLLGLVEGLVVVQPAVGQQQPLLAAVEASAHALHVNYIAPLPREVVLRGAEAVEDEGAHLVDLLVEPALAQVLHDGELAPGDVANDGGAHRLDPHLADDDVVDHDVAALQRVVLVGVAPQQLDHEGADDADLDSLAGQPDQSLGAPIRLEVLAGAVEGADGRVVADLLANEVEPAVGELVGLAEQGVERLVGATHSGTVGGDTEQSDVGHAIDGVLQLGRGVEELAVLEDLAVALQRGGGLVQADGHADAGEVLADEVLQNGPEAHLELGARPREAGASTNGDLGHRAGPARVGHADVAQGARQTGYRAGGIFAARRLVGGLGRDAALGFRPVAIGPLDDVLALEELVLHEAAIGAVGAVAAVGKHRVALLAHEHLRVCQAALAVRVVGGLLLFQLLELHVAPRHAEEGLLQVLAGTHLLQVELLRAYEVLVGDHAQRLHLLQGVAGELLAELRKDLLGDLIEGAGVAEHAVQRGLRLLAKPGLHEELRDVHRLPGTIRRGVLGLDRDLARLLPGMSRGAV</sequence>
<name>A0AAV4LPK0_BABCB</name>
<keyword evidence="2" id="KW-1185">Reference proteome</keyword>
<dbReference type="GeneID" id="94192247"/>
<comment type="caution">
    <text evidence="1">The sequence shown here is derived from an EMBL/GenBank/DDBJ whole genome shotgun (WGS) entry which is preliminary data.</text>
</comment>
<dbReference type="RefSeq" id="XP_067712835.1">
    <property type="nucleotide sequence ID" value="XM_067856734.1"/>
</dbReference>
<protein>
    <submittedName>
        <fullName evidence="1">Terminase, putative</fullName>
    </submittedName>
</protein>
<dbReference type="AlphaFoldDB" id="A0AAV4LPK0"/>
<reference evidence="1 2" key="1">
    <citation type="submission" date="2021-06" db="EMBL/GenBank/DDBJ databases">
        <title>Genome sequence of Babesia caballi.</title>
        <authorList>
            <person name="Yamagishi J."/>
            <person name="Kidaka T."/>
            <person name="Ochi A."/>
        </authorList>
    </citation>
    <scope>NUCLEOTIDE SEQUENCE [LARGE SCALE GENOMIC DNA]</scope>
    <source>
        <strain evidence="1">USDA-D6B2</strain>
    </source>
</reference>
<organism evidence="1 2">
    <name type="scientific">Babesia caballi</name>
    <dbReference type="NCBI Taxonomy" id="5871"/>
    <lineage>
        <taxon>Eukaryota</taxon>
        <taxon>Sar</taxon>
        <taxon>Alveolata</taxon>
        <taxon>Apicomplexa</taxon>
        <taxon>Aconoidasida</taxon>
        <taxon>Piroplasmida</taxon>
        <taxon>Babesiidae</taxon>
        <taxon>Babesia</taxon>
    </lineage>
</organism>
<evidence type="ECO:0000313" key="1">
    <source>
        <dbReference type="EMBL" id="GIX60764.1"/>
    </source>
</evidence>
<evidence type="ECO:0000313" key="2">
    <source>
        <dbReference type="Proteomes" id="UP001497744"/>
    </source>
</evidence>